<evidence type="ECO:0000313" key="1">
    <source>
        <dbReference type="EMBL" id="NJP99543.1"/>
    </source>
</evidence>
<dbReference type="EMBL" id="JAATEN010000002">
    <property type="protein sequence ID" value="NJP99543.1"/>
    <property type="molecule type" value="Genomic_DNA"/>
</dbReference>
<organism evidence="1 2">
    <name type="scientific">Streptomyces zingiberis</name>
    <dbReference type="NCBI Taxonomy" id="2053010"/>
    <lineage>
        <taxon>Bacteria</taxon>
        <taxon>Bacillati</taxon>
        <taxon>Actinomycetota</taxon>
        <taxon>Actinomycetes</taxon>
        <taxon>Kitasatosporales</taxon>
        <taxon>Streptomycetaceae</taxon>
        <taxon>Streptomyces</taxon>
    </lineage>
</organism>
<reference evidence="1 2" key="1">
    <citation type="submission" date="2020-03" db="EMBL/GenBank/DDBJ databases">
        <title>WGS of actinomycetes isolated from Thailand.</title>
        <authorList>
            <person name="Thawai C."/>
        </authorList>
    </citation>
    <scope>NUCLEOTIDE SEQUENCE [LARGE SCALE GENOMIC DNA]</scope>
    <source>
        <strain evidence="1 2">PLAI 1-29</strain>
    </source>
</reference>
<evidence type="ECO:0008006" key="3">
    <source>
        <dbReference type="Google" id="ProtNLM"/>
    </source>
</evidence>
<gene>
    <name evidence="1" type="ORF">HCK00_03045</name>
</gene>
<evidence type="ECO:0000313" key="2">
    <source>
        <dbReference type="Proteomes" id="UP000695264"/>
    </source>
</evidence>
<comment type="caution">
    <text evidence="1">The sequence shown here is derived from an EMBL/GenBank/DDBJ whole genome shotgun (WGS) entry which is preliminary data.</text>
</comment>
<keyword evidence="2" id="KW-1185">Reference proteome</keyword>
<accession>A0ABX1BW85</accession>
<proteinExistence type="predicted"/>
<dbReference type="Proteomes" id="UP000695264">
    <property type="component" value="Unassembled WGS sequence"/>
</dbReference>
<sequence length="200" mass="22175">MEHRGSLVRRGALWRIAAGQRGYFTAAQAVESGYSYQSQRYHAHRGNWVSVDRGLYRLPEFSDLPTEGDEQLVRWWLWSKGRAVISHASALAAHDLGTANPSRIHLTVPRGFRQKSETVILHRAELRAADVEHRQGYRLTTPIRALVESAADGYDQDVLEGAVAEALERGMVTRRGLLHAAQLLGSRAELGVERALGAAS</sequence>
<protein>
    <recommendedName>
        <fullName evidence="3">AbiEi antitoxin C-terminal domain-containing protein</fullName>
    </recommendedName>
</protein>
<name>A0ABX1BW85_9ACTN</name>